<evidence type="ECO:0000313" key="13">
    <source>
        <dbReference type="EMBL" id="TFK26683.1"/>
    </source>
</evidence>
<sequence length="352" mass="38486">MKLHSGQFARRLSVAFGVWASATHLFLPANGHIAAWHKGMYCLNGTEPGRDNQNTNDAVNPLHMLNRTDWWMHHVNKCDEFPPTEGDFLELPVGGSFVVELATNRAFTTLSYNGRNTGRFGHGQDEITPDGRSRQNCVVNPNLHTKSEELATGTAFAISYHSNLADVTPENLVVFSIRYNTPWRRVVGYDVPQLPACPEGGCHCAWGWVPDDCGEPNMYMHPIKCKVVGNTGSRAVAQAVPPAYCDGDRNSCVSGAKQMVFRNQIEGNNIILTGNRHPTYNARLGFADGAQTDIFLEDGSASPTYIKPGPSVTPTGQSTPTGRTSGARRLLDETNVLAVALPIACYALFKLR</sequence>
<evidence type="ECO:0000256" key="12">
    <source>
        <dbReference type="SAM" id="MobiDB-lite"/>
    </source>
</evidence>
<evidence type="ECO:0000256" key="3">
    <source>
        <dbReference type="ARBA" id="ARBA00022525"/>
    </source>
</evidence>
<keyword evidence="6" id="KW-0560">Oxidoreductase</keyword>
<proteinExistence type="inferred from homology"/>
<comment type="cofactor">
    <cofactor evidence="1">
        <name>Cu(2+)</name>
        <dbReference type="ChEBI" id="CHEBI:29036"/>
    </cofactor>
</comment>
<name>A0A5C3L2B6_COPMA</name>
<evidence type="ECO:0000256" key="8">
    <source>
        <dbReference type="ARBA" id="ARBA00023033"/>
    </source>
</evidence>
<keyword evidence="14" id="KW-1185">Reference proteome</keyword>
<protein>
    <submittedName>
        <fullName evidence="13">Uncharacterized protein</fullName>
    </submittedName>
</protein>
<evidence type="ECO:0000256" key="10">
    <source>
        <dbReference type="ARBA" id="ARBA00023180"/>
    </source>
</evidence>
<dbReference type="InterPro" id="IPR054497">
    <property type="entry name" value="LPMO_AA14"/>
</dbReference>
<accession>A0A5C3L2B6</accession>
<organism evidence="13 14">
    <name type="scientific">Coprinopsis marcescibilis</name>
    <name type="common">Agaric fungus</name>
    <name type="synonym">Psathyrella marcescibilis</name>
    <dbReference type="NCBI Taxonomy" id="230819"/>
    <lineage>
        <taxon>Eukaryota</taxon>
        <taxon>Fungi</taxon>
        <taxon>Dikarya</taxon>
        <taxon>Basidiomycota</taxon>
        <taxon>Agaricomycotina</taxon>
        <taxon>Agaricomycetes</taxon>
        <taxon>Agaricomycetidae</taxon>
        <taxon>Agaricales</taxon>
        <taxon>Agaricineae</taxon>
        <taxon>Psathyrellaceae</taxon>
        <taxon>Coprinopsis</taxon>
    </lineage>
</organism>
<dbReference type="GO" id="GO:0004497">
    <property type="term" value="F:monooxygenase activity"/>
    <property type="evidence" value="ECO:0007669"/>
    <property type="project" value="UniProtKB-KW"/>
</dbReference>
<dbReference type="GO" id="GO:0046872">
    <property type="term" value="F:metal ion binding"/>
    <property type="evidence" value="ECO:0007669"/>
    <property type="project" value="UniProtKB-KW"/>
</dbReference>
<dbReference type="Proteomes" id="UP000307440">
    <property type="component" value="Unassembled WGS sequence"/>
</dbReference>
<comment type="subcellular location">
    <subcellularLocation>
        <location evidence="2">Secreted</location>
    </subcellularLocation>
</comment>
<dbReference type="STRING" id="230819.A0A5C3L2B6"/>
<keyword evidence="4" id="KW-0479">Metal-binding</keyword>
<dbReference type="OrthoDB" id="2019572at2759"/>
<keyword evidence="8" id="KW-0503">Monooxygenase</keyword>
<evidence type="ECO:0000256" key="1">
    <source>
        <dbReference type="ARBA" id="ARBA00001973"/>
    </source>
</evidence>
<feature type="compositionally biased region" description="Polar residues" evidence="12">
    <location>
        <begin position="312"/>
        <end position="324"/>
    </location>
</feature>
<keyword evidence="9" id="KW-1015">Disulfide bond</keyword>
<keyword evidence="10" id="KW-0325">Glycoprotein</keyword>
<evidence type="ECO:0000256" key="6">
    <source>
        <dbReference type="ARBA" id="ARBA00023002"/>
    </source>
</evidence>
<keyword evidence="5" id="KW-0732">Signal</keyword>
<feature type="region of interest" description="Disordered" evidence="12">
    <location>
        <begin position="305"/>
        <end position="325"/>
    </location>
</feature>
<dbReference type="Pfam" id="PF22810">
    <property type="entry name" value="LPMO_AA14"/>
    <property type="match status" value="1"/>
</dbReference>
<dbReference type="AlphaFoldDB" id="A0A5C3L2B6"/>
<evidence type="ECO:0000256" key="9">
    <source>
        <dbReference type="ARBA" id="ARBA00023157"/>
    </source>
</evidence>
<evidence type="ECO:0000313" key="14">
    <source>
        <dbReference type="Proteomes" id="UP000307440"/>
    </source>
</evidence>
<evidence type="ECO:0000256" key="5">
    <source>
        <dbReference type="ARBA" id="ARBA00022729"/>
    </source>
</evidence>
<dbReference type="EMBL" id="ML210172">
    <property type="protein sequence ID" value="TFK26683.1"/>
    <property type="molecule type" value="Genomic_DNA"/>
</dbReference>
<evidence type="ECO:0000256" key="2">
    <source>
        <dbReference type="ARBA" id="ARBA00004613"/>
    </source>
</evidence>
<evidence type="ECO:0000256" key="11">
    <source>
        <dbReference type="ARBA" id="ARBA00046340"/>
    </source>
</evidence>
<keyword evidence="3" id="KW-0964">Secreted</keyword>
<evidence type="ECO:0000256" key="4">
    <source>
        <dbReference type="ARBA" id="ARBA00022723"/>
    </source>
</evidence>
<reference evidence="13 14" key="1">
    <citation type="journal article" date="2019" name="Nat. Ecol. Evol.">
        <title>Megaphylogeny resolves global patterns of mushroom evolution.</title>
        <authorList>
            <person name="Varga T."/>
            <person name="Krizsan K."/>
            <person name="Foldi C."/>
            <person name="Dima B."/>
            <person name="Sanchez-Garcia M."/>
            <person name="Sanchez-Ramirez S."/>
            <person name="Szollosi G.J."/>
            <person name="Szarkandi J.G."/>
            <person name="Papp V."/>
            <person name="Albert L."/>
            <person name="Andreopoulos W."/>
            <person name="Angelini C."/>
            <person name="Antonin V."/>
            <person name="Barry K.W."/>
            <person name="Bougher N.L."/>
            <person name="Buchanan P."/>
            <person name="Buyck B."/>
            <person name="Bense V."/>
            <person name="Catcheside P."/>
            <person name="Chovatia M."/>
            <person name="Cooper J."/>
            <person name="Damon W."/>
            <person name="Desjardin D."/>
            <person name="Finy P."/>
            <person name="Geml J."/>
            <person name="Haridas S."/>
            <person name="Hughes K."/>
            <person name="Justo A."/>
            <person name="Karasinski D."/>
            <person name="Kautmanova I."/>
            <person name="Kiss B."/>
            <person name="Kocsube S."/>
            <person name="Kotiranta H."/>
            <person name="LaButti K.M."/>
            <person name="Lechner B.E."/>
            <person name="Liimatainen K."/>
            <person name="Lipzen A."/>
            <person name="Lukacs Z."/>
            <person name="Mihaltcheva S."/>
            <person name="Morgado L.N."/>
            <person name="Niskanen T."/>
            <person name="Noordeloos M.E."/>
            <person name="Ohm R.A."/>
            <person name="Ortiz-Santana B."/>
            <person name="Ovrebo C."/>
            <person name="Racz N."/>
            <person name="Riley R."/>
            <person name="Savchenko A."/>
            <person name="Shiryaev A."/>
            <person name="Soop K."/>
            <person name="Spirin V."/>
            <person name="Szebenyi C."/>
            <person name="Tomsovsky M."/>
            <person name="Tulloss R.E."/>
            <person name="Uehling J."/>
            <person name="Grigoriev I.V."/>
            <person name="Vagvolgyi C."/>
            <person name="Papp T."/>
            <person name="Martin F.M."/>
            <person name="Miettinen O."/>
            <person name="Hibbett D.S."/>
            <person name="Nagy L.G."/>
        </authorList>
    </citation>
    <scope>NUCLEOTIDE SEQUENCE [LARGE SCALE GENOMIC DNA]</scope>
    <source>
        <strain evidence="13 14">CBS 121175</strain>
    </source>
</reference>
<keyword evidence="7" id="KW-0186">Copper</keyword>
<dbReference type="GO" id="GO:0005576">
    <property type="term" value="C:extracellular region"/>
    <property type="evidence" value="ECO:0007669"/>
    <property type="project" value="UniProtKB-SubCell"/>
</dbReference>
<evidence type="ECO:0000256" key="7">
    <source>
        <dbReference type="ARBA" id="ARBA00023008"/>
    </source>
</evidence>
<gene>
    <name evidence="13" type="ORF">FA15DRAFT_637078</name>
</gene>
<comment type="similarity">
    <text evidence="11">Belongs to the polysaccharide monooxygenase AA14 family.</text>
</comment>